<dbReference type="SUPFAM" id="SSF54001">
    <property type="entry name" value="Cysteine proteinases"/>
    <property type="match status" value="1"/>
</dbReference>
<proteinExistence type="predicted"/>
<gene>
    <name evidence="1" type="ORF">HHU12_13995</name>
</gene>
<keyword evidence="2" id="KW-1185">Reference proteome</keyword>
<dbReference type="EMBL" id="JABANE010000034">
    <property type="protein sequence ID" value="NME69082.1"/>
    <property type="molecule type" value="Genomic_DNA"/>
</dbReference>
<dbReference type="AlphaFoldDB" id="A0A7X9RUR9"/>
<dbReference type="Proteomes" id="UP000576082">
    <property type="component" value="Unassembled WGS sequence"/>
</dbReference>
<evidence type="ECO:0000313" key="2">
    <source>
        <dbReference type="Proteomes" id="UP000576082"/>
    </source>
</evidence>
<reference evidence="1 2" key="1">
    <citation type="submission" date="2020-04" db="EMBL/GenBank/DDBJ databases">
        <title>Flammeovirga sp. SR4, a novel species isolated from seawater.</title>
        <authorList>
            <person name="Wang X."/>
        </authorList>
    </citation>
    <scope>NUCLEOTIDE SEQUENCE [LARGE SCALE GENOMIC DNA]</scope>
    <source>
        <strain evidence="1 2">ATCC 23126</strain>
    </source>
</reference>
<dbReference type="Gene3D" id="2.30.260.10">
    <property type="entry name" value="putative xylanase like domain"/>
    <property type="match status" value="1"/>
</dbReference>
<accession>A0A7X9RUR9</accession>
<sequence>MFRYFFSFIITLFITFSLQAQIVCSNASKLALSKKIEELNKSKVDTFSVALREGNIARTFLDTPYLEKTLEVGEKEELVVNFVGFDCTTFVESVTAMNLLFNNDASLRNLNHYASILERLRYRGGQLSGYGSRLHYFTEWVIDNEEKGILKDITEEIGGETYEKEINFMSTHISSYKRLINNDKAVDTIKTAESKINQQQLSQVYIKNIASVESKIKEGDIIALVTKIGGLDVSHVGIAVKKLNRIHLLHASQSSGKVVITNKPLAEWLRNSKINTGITVARLN</sequence>
<dbReference type="Gene3D" id="1.10.3670.10">
    <property type="entry name" value="Putative xylanase like domain"/>
    <property type="match status" value="1"/>
</dbReference>
<dbReference type="Pfam" id="PF07313">
    <property type="entry name" value="AmiA-like"/>
    <property type="match status" value="1"/>
</dbReference>
<dbReference type="InterPro" id="IPR038765">
    <property type="entry name" value="Papain-like_cys_pep_sf"/>
</dbReference>
<protein>
    <submittedName>
        <fullName evidence="1">DUF1460 domain-containing protein</fullName>
    </submittedName>
</protein>
<comment type="caution">
    <text evidence="1">The sequence shown here is derived from an EMBL/GenBank/DDBJ whole genome shotgun (WGS) entry which is preliminary data.</text>
</comment>
<dbReference type="RefSeq" id="WP_169657367.1">
    <property type="nucleotide sequence ID" value="NZ_JABANE010000034.1"/>
</dbReference>
<name>A0A7X9RUR9_9BACT</name>
<evidence type="ECO:0000313" key="1">
    <source>
        <dbReference type="EMBL" id="NME69082.1"/>
    </source>
</evidence>
<organism evidence="1 2">
    <name type="scientific">Flammeovirga aprica JL-4</name>
    <dbReference type="NCBI Taxonomy" id="694437"/>
    <lineage>
        <taxon>Bacteria</taxon>
        <taxon>Pseudomonadati</taxon>
        <taxon>Bacteroidota</taxon>
        <taxon>Cytophagia</taxon>
        <taxon>Cytophagales</taxon>
        <taxon>Flammeovirgaceae</taxon>
        <taxon>Flammeovirga</taxon>
    </lineage>
</organism>
<dbReference type="InterPro" id="IPR010846">
    <property type="entry name" value="AmiA-like"/>
</dbReference>